<sequence>MACWSVDSLSTSCTWLRPKARPCPVARRRSRSTLSASSRVFQPSVGRRAASEFSLRVPAAVVNAPTDSAWSCQPVPVPGGQPISQASLPWGPSRRTQVRPSASRGSEAMRSVSAAARRTKSRSSAEVGFAVGRAGVGSAAGTGAEAGTEADMGAVQ</sequence>
<feature type="compositionally biased region" description="Low complexity" evidence="1">
    <location>
        <begin position="141"/>
        <end position="156"/>
    </location>
</feature>
<organism evidence="2 3">
    <name type="scientific">Streptomyces alboflavus</name>
    <dbReference type="NCBI Taxonomy" id="67267"/>
    <lineage>
        <taxon>Bacteria</taxon>
        <taxon>Bacillati</taxon>
        <taxon>Actinomycetota</taxon>
        <taxon>Actinomycetes</taxon>
        <taxon>Kitasatosporales</taxon>
        <taxon>Streptomycetaceae</taxon>
        <taxon>Streptomyces</taxon>
    </lineage>
</organism>
<reference evidence="2 3" key="1">
    <citation type="submission" date="2017-05" db="EMBL/GenBank/DDBJ databases">
        <title>Streptomyces alboflavus Genome sequencing and assembly.</title>
        <authorList>
            <person name="Wang Y."/>
            <person name="Du B."/>
            <person name="Ding Y."/>
            <person name="Liu H."/>
            <person name="Hou Q."/>
            <person name="Liu K."/>
            <person name="Wang C."/>
            <person name="Yao L."/>
        </authorList>
    </citation>
    <scope>NUCLEOTIDE SEQUENCE [LARGE SCALE GENOMIC DNA]</scope>
    <source>
        <strain evidence="2 3">MDJK44</strain>
    </source>
</reference>
<proteinExistence type="predicted"/>
<evidence type="ECO:0000256" key="1">
    <source>
        <dbReference type="SAM" id="MobiDB-lite"/>
    </source>
</evidence>
<dbReference type="EMBL" id="CP021748">
    <property type="protein sequence ID" value="ARX86915.1"/>
    <property type="molecule type" value="Genomic_DNA"/>
</dbReference>
<feature type="compositionally biased region" description="Low complexity" evidence="1">
    <location>
        <begin position="110"/>
        <end position="133"/>
    </location>
</feature>
<evidence type="ECO:0000313" key="2">
    <source>
        <dbReference type="EMBL" id="ARX86915.1"/>
    </source>
</evidence>
<accession>A0A1Z1WKD5</accession>
<dbReference type="Proteomes" id="UP000195880">
    <property type="component" value="Chromosome"/>
</dbReference>
<evidence type="ECO:0000313" key="3">
    <source>
        <dbReference type="Proteomes" id="UP000195880"/>
    </source>
</evidence>
<feature type="compositionally biased region" description="Polar residues" evidence="1">
    <location>
        <begin position="94"/>
        <end position="104"/>
    </location>
</feature>
<feature type="region of interest" description="Disordered" evidence="1">
    <location>
        <begin position="73"/>
        <end position="156"/>
    </location>
</feature>
<keyword evidence="3" id="KW-1185">Reference proteome</keyword>
<dbReference type="AlphaFoldDB" id="A0A1Z1WKD5"/>
<gene>
    <name evidence="2" type="ORF">SMD44_06396</name>
</gene>
<protein>
    <submittedName>
        <fullName evidence="2">Uncharacterized protein</fullName>
    </submittedName>
</protein>
<dbReference type="KEGG" id="salf:SMD44_06396"/>
<name>A0A1Z1WKD5_9ACTN</name>